<accession>A0A9P9F8M0</accession>
<keyword evidence="4 10" id="KW-0732">Signal</keyword>
<keyword evidence="3" id="KW-0336">GPI-anchor</keyword>
<keyword evidence="7" id="KW-0449">Lipoprotein</keyword>
<feature type="compositionally biased region" description="Basic and acidic residues" evidence="8">
    <location>
        <begin position="284"/>
        <end position="295"/>
    </location>
</feature>
<keyword evidence="2" id="KW-1003">Cell membrane</keyword>
<keyword evidence="5 9" id="KW-0472">Membrane</keyword>
<dbReference type="InterPro" id="IPR046936">
    <property type="entry name" value="BIM1-like"/>
</dbReference>
<feature type="signal peptide" evidence="10">
    <location>
        <begin position="1"/>
        <end position="17"/>
    </location>
</feature>
<dbReference type="PANTHER" id="PTHR34992">
    <property type="entry name" value="HYPHAL ANASTAMOSIS-7 PROTEIN"/>
    <property type="match status" value="1"/>
</dbReference>
<evidence type="ECO:0000256" key="5">
    <source>
        <dbReference type="ARBA" id="ARBA00023136"/>
    </source>
</evidence>
<feature type="region of interest" description="Disordered" evidence="8">
    <location>
        <begin position="181"/>
        <end position="241"/>
    </location>
</feature>
<feature type="compositionally biased region" description="Low complexity" evidence="8">
    <location>
        <begin position="213"/>
        <end position="229"/>
    </location>
</feature>
<protein>
    <recommendedName>
        <fullName evidence="11">Copper acquisition factor BIM1-like domain-containing protein</fullName>
    </recommendedName>
</protein>
<dbReference type="PANTHER" id="PTHR34992:SF5">
    <property type="entry name" value="ANCHORED PROTEIN, PUTATIVE (AFU_ORTHOLOGUE AFUA_6G02800)-RELATED"/>
    <property type="match status" value="1"/>
</dbReference>
<proteinExistence type="predicted"/>
<keyword evidence="6" id="KW-0325">Glycoprotein</keyword>
<sequence length="312" mass="32885">MLKTNLLVLALATIAVSRPADDDETSSVTDDEMGPAAFMWPTDRVWSGDMDNKSPCGSSAGAGNRTEFPLTGGALALVGQDDYYNAKISISYSEDPTSNDDFSTLIEEQSIADLNPGHTCIDTGDLTGSASAGGKATFQIIYKADWDAPHNQTFYACADVVFVDESDFDFAIPCFNATEPGQDDKAAGATVNPTSTATWRVEDGDDDDDDSSDSSTTAGSSSSTSTHGSTKLDTSESSGSKKLGGGAIAGIVVGSVAGVGLILAGAFLLWRRRQQKARTERIARMENSARNHEFATNKNSTSQNSVQLQDMP</sequence>
<dbReference type="CDD" id="cd12087">
    <property type="entry name" value="TM_EGFR-like"/>
    <property type="match status" value="1"/>
</dbReference>
<comment type="subcellular location">
    <subcellularLocation>
        <location evidence="1">Cell membrane</location>
        <topology evidence="1">Lipid-anchor</topology>
        <topology evidence="1">GPI-anchor</topology>
    </subcellularLocation>
</comment>
<feature type="chain" id="PRO_5040363820" description="Copper acquisition factor BIM1-like domain-containing protein" evidence="10">
    <location>
        <begin position="18"/>
        <end position="312"/>
    </location>
</feature>
<dbReference type="Proteomes" id="UP000738349">
    <property type="component" value="Unassembled WGS sequence"/>
</dbReference>
<organism evidence="12 13">
    <name type="scientific">Dactylonectria macrodidyma</name>
    <dbReference type="NCBI Taxonomy" id="307937"/>
    <lineage>
        <taxon>Eukaryota</taxon>
        <taxon>Fungi</taxon>
        <taxon>Dikarya</taxon>
        <taxon>Ascomycota</taxon>
        <taxon>Pezizomycotina</taxon>
        <taxon>Sordariomycetes</taxon>
        <taxon>Hypocreomycetidae</taxon>
        <taxon>Hypocreales</taxon>
        <taxon>Nectriaceae</taxon>
        <taxon>Dactylonectria</taxon>
    </lineage>
</organism>
<evidence type="ECO:0000256" key="2">
    <source>
        <dbReference type="ARBA" id="ARBA00022475"/>
    </source>
</evidence>
<dbReference type="CDD" id="cd21176">
    <property type="entry name" value="LPMO_auxiliary-like"/>
    <property type="match status" value="1"/>
</dbReference>
<keyword evidence="9" id="KW-1133">Transmembrane helix</keyword>
<evidence type="ECO:0000256" key="8">
    <source>
        <dbReference type="SAM" id="MobiDB-lite"/>
    </source>
</evidence>
<dbReference type="Pfam" id="PF20238">
    <property type="entry name" value="BIM1-like_dom"/>
    <property type="match status" value="1"/>
</dbReference>
<name>A0A9P9F8M0_9HYPO</name>
<gene>
    <name evidence="12" type="ORF">EDB81DRAFT_854787</name>
</gene>
<reference evidence="12" key="1">
    <citation type="journal article" date="2021" name="Nat. Commun.">
        <title>Genetic determinants of endophytism in the Arabidopsis root mycobiome.</title>
        <authorList>
            <person name="Mesny F."/>
            <person name="Miyauchi S."/>
            <person name="Thiergart T."/>
            <person name="Pickel B."/>
            <person name="Atanasova L."/>
            <person name="Karlsson M."/>
            <person name="Huettel B."/>
            <person name="Barry K.W."/>
            <person name="Haridas S."/>
            <person name="Chen C."/>
            <person name="Bauer D."/>
            <person name="Andreopoulos W."/>
            <person name="Pangilinan J."/>
            <person name="LaButti K."/>
            <person name="Riley R."/>
            <person name="Lipzen A."/>
            <person name="Clum A."/>
            <person name="Drula E."/>
            <person name="Henrissat B."/>
            <person name="Kohler A."/>
            <person name="Grigoriev I.V."/>
            <person name="Martin F.M."/>
            <person name="Hacquard S."/>
        </authorList>
    </citation>
    <scope>NUCLEOTIDE SEQUENCE</scope>
    <source>
        <strain evidence="12">MPI-CAGE-AT-0147</strain>
    </source>
</reference>
<feature type="compositionally biased region" description="Acidic residues" evidence="8">
    <location>
        <begin position="203"/>
        <end position="212"/>
    </location>
</feature>
<keyword evidence="9" id="KW-0812">Transmembrane</keyword>
<evidence type="ECO:0000256" key="1">
    <source>
        <dbReference type="ARBA" id="ARBA00004609"/>
    </source>
</evidence>
<dbReference type="GO" id="GO:0005886">
    <property type="term" value="C:plasma membrane"/>
    <property type="evidence" value="ECO:0007669"/>
    <property type="project" value="UniProtKB-SubCell"/>
</dbReference>
<evidence type="ECO:0000256" key="4">
    <source>
        <dbReference type="ARBA" id="ARBA00022729"/>
    </source>
</evidence>
<dbReference type="GO" id="GO:0098552">
    <property type="term" value="C:side of membrane"/>
    <property type="evidence" value="ECO:0007669"/>
    <property type="project" value="UniProtKB-KW"/>
</dbReference>
<feature type="transmembrane region" description="Helical" evidence="9">
    <location>
        <begin position="247"/>
        <end position="270"/>
    </location>
</feature>
<evidence type="ECO:0000256" key="10">
    <source>
        <dbReference type="SAM" id="SignalP"/>
    </source>
</evidence>
<evidence type="ECO:0000256" key="9">
    <source>
        <dbReference type="SAM" id="Phobius"/>
    </source>
</evidence>
<evidence type="ECO:0000256" key="6">
    <source>
        <dbReference type="ARBA" id="ARBA00023180"/>
    </source>
</evidence>
<evidence type="ECO:0000313" key="12">
    <source>
        <dbReference type="EMBL" id="KAH7156730.1"/>
    </source>
</evidence>
<dbReference type="AlphaFoldDB" id="A0A9P9F8M0"/>
<evidence type="ECO:0000259" key="11">
    <source>
        <dbReference type="Pfam" id="PF20238"/>
    </source>
</evidence>
<dbReference type="OrthoDB" id="2587363at2759"/>
<evidence type="ECO:0000256" key="3">
    <source>
        <dbReference type="ARBA" id="ARBA00022622"/>
    </source>
</evidence>
<feature type="compositionally biased region" description="Polar residues" evidence="8">
    <location>
        <begin position="296"/>
        <end position="312"/>
    </location>
</feature>
<keyword evidence="13" id="KW-1185">Reference proteome</keyword>
<dbReference type="InterPro" id="IPR046530">
    <property type="entry name" value="BIM1-like_dom"/>
</dbReference>
<evidence type="ECO:0000256" key="7">
    <source>
        <dbReference type="ARBA" id="ARBA00023288"/>
    </source>
</evidence>
<comment type="caution">
    <text evidence="12">The sequence shown here is derived from an EMBL/GenBank/DDBJ whole genome shotgun (WGS) entry which is preliminary data.</text>
</comment>
<feature type="region of interest" description="Disordered" evidence="8">
    <location>
        <begin position="284"/>
        <end position="312"/>
    </location>
</feature>
<evidence type="ECO:0000313" key="13">
    <source>
        <dbReference type="Proteomes" id="UP000738349"/>
    </source>
</evidence>
<feature type="domain" description="Copper acquisition factor BIM1-like" evidence="11">
    <location>
        <begin position="33"/>
        <end position="179"/>
    </location>
</feature>
<dbReference type="EMBL" id="JAGMUV010000005">
    <property type="protein sequence ID" value="KAH7156730.1"/>
    <property type="molecule type" value="Genomic_DNA"/>
</dbReference>